<dbReference type="PROSITE" id="PS00662">
    <property type="entry name" value="T2SP_E"/>
    <property type="match status" value="1"/>
</dbReference>
<dbReference type="PANTHER" id="PTHR30486">
    <property type="entry name" value="TWITCHING MOTILITY PROTEIN PILT"/>
    <property type="match status" value="1"/>
</dbReference>
<dbReference type="GO" id="GO:0016887">
    <property type="term" value="F:ATP hydrolysis activity"/>
    <property type="evidence" value="ECO:0007669"/>
    <property type="project" value="InterPro"/>
</dbReference>
<name>A0A1F7RZH1_9BACT</name>
<organism evidence="3 4">
    <name type="scientific">Candidatus Schekmanbacteria bacterium RBG_13_48_7</name>
    <dbReference type="NCBI Taxonomy" id="1817878"/>
    <lineage>
        <taxon>Bacteria</taxon>
        <taxon>Candidatus Schekmaniibacteriota</taxon>
    </lineage>
</organism>
<dbReference type="Gene3D" id="3.30.450.90">
    <property type="match status" value="1"/>
</dbReference>
<protein>
    <submittedName>
        <fullName evidence="3">Type IV pili twitching motility protein PilT</fullName>
    </submittedName>
</protein>
<dbReference type="GO" id="GO:0005524">
    <property type="term" value="F:ATP binding"/>
    <property type="evidence" value="ECO:0007669"/>
    <property type="project" value="InterPro"/>
</dbReference>
<accession>A0A1F7RZH1</accession>
<dbReference type="Gene3D" id="3.40.50.300">
    <property type="entry name" value="P-loop containing nucleotide triphosphate hydrolases"/>
    <property type="match status" value="1"/>
</dbReference>
<feature type="domain" description="Bacterial type II secretion system protein E" evidence="2">
    <location>
        <begin position="193"/>
        <end position="207"/>
    </location>
</feature>
<dbReference type="NCBIfam" id="TIGR01420">
    <property type="entry name" value="pilT_fam"/>
    <property type="match status" value="1"/>
</dbReference>
<dbReference type="PANTHER" id="PTHR30486:SF12">
    <property type="entry name" value="TYPE IV PILUS ATPASE PILU"/>
    <property type="match status" value="1"/>
</dbReference>
<dbReference type="CDD" id="cd01131">
    <property type="entry name" value="PilT"/>
    <property type="match status" value="1"/>
</dbReference>
<dbReference type="AlphaFoldDB" id="A0A1F7RZH1"/>
<evidence type="ECO:0000313" key="3">
    <source>
        <dbReference type="EMBL" id="OGL46953.1"/>
    </source>
</evidence>
<dbReference type="InterPro" id="IPR001482">
    <property type="entry name" value="T2SS/T4SS_dom"/>
</dbReference>
<reference evidence="3 4" key="1">
    <citation type="journal article" date="2016" name="Nat. Commun.">
        <title>Thousands of microbial genomes shed light on interconnected biogeochemical processes in an aquifer system.</title>
        <authorList>
            <person name="Anantharaman K."/>
            <person name="Brown C.T."/>
            <person name="Hug L.A."/>
            <person name="Sharon I."/>
            <person name="Castelle C.J."/>
            <person name="Probst A.J."/>
            <person name="Thomas B.C."/>
            <person name="Singh A."/>
            <person name="Wilkins M.J."/>
            <person name="Karaoz U."/>
            <person name="Brodie E.L."/>
            <person name="Williams K.H."/>
            <person name="Hubbard S.S."/>
            <person name="Banfield J.F."/>
        </authorList>
    </citation>
    <scope>NUCLEOTIDE SEQUENCE [LARGE SCALE GENOMIC DNA]</scope>
</reference>
<comment type="similarity">
    <text evidence="1">Belongs to the GSP E family.</text>
</comment>
<sequence length="354" mass="39341">MNFKEYLTNLCRENVSDIHFKVGSPPMIRVSGKLSKLNAPTMLPTDTMMVAKEILSENDLKRLDGPGEIDTSYTIPGVSRFRANIFKQRGSISIILRIVPFQIPSLESLGLPPVLENIAMEKNGLILVTGATGTGKSSTLTALIDKINSTKEAHILTIEDPIEYLHKDKKSSINQREIGMDSENFLSALRAALRQDPDVILIGEMRDTETIATAIKAAETGILVMSTLHTVDVAKTINRILDSFPPIQQQQVRFQLAANLRLVISQRLLPRLDGVGRVAAVEIMRSTMSIQEAIIEPEKTSSIKDLIEAGREQYNMQSFDQHLAVLYQNKIISRKTAVAHSSNPADFERSLMYE</sequence>
<dbReference type="InterPro" id="IPR006321">
    <property type="entry name" value="PilT/PilU"/>
</dbReference>
<proteinExistence type="inferred from homology"/>
<dbReference type="InterPro" id="IPR027417">
    <property type="entry name" value="P-loop_NTPase"/>
</dbReference>
<evidence type="ECO:0000256" key="1">
    <source>
        <dbReference type="ARBA" id="ARBA00006611"/>
    </source>
</evidence>
<comment type="caution">
    <text evidence="3">The sequence shown here is derived from an EMBL/GenBank/DDBJ whole genome shotgun (WGS) entry which is preliminary data.</text>
</comment>
<dbReference type="SUPFAM" id="SSF52540">
    <property type="entry name" value="P-loop containing nucleoside triphosphate hydrolases"/>
    <property type="match status" value="1"/>
</dbReference>
<gene>
    <name evidence="3" type="ORF">A2161_10450</name>
</gene>
<evidence type="ECO:0000259" key="2">
    <source>
        <dbReference type="PROSITE" id="PS00662"/>
    </source>
</evidence>
<evidence type="ECO:0000313" key="4">
    <source>
        <dbReference type="Proteomes" id="UP000179266"/>
    </source>
</evidence>
<dbReference type="Pfam" id="PF00437">
    <property type="entry name" value="T2SSE"/>
    <property type="match status" value="1"/>
</dbReference>
<dbReference type="InterPro" id="IPR050921">
    <property type="entry name" value="T4SS_GSP_E_ATPase"/>
</dbReference>
<dbReference type="Proteomes" id="UP000179266">
    <property type="component" value="Unassembled WGS sequence"/>
</dbReference>
<dbReference type="EMBL" id="MGDD01000105">
    <property type="protein sequence ID" value="OGL46953.1"/>
    <property type="molecule type" value="Genomic_DNA"/>
</dbReference>